<gene>
    <name evidence="2" type="ORF">BDD43_3450</name>
</gene>
<sequence>MKKLFYMALVALALTGCANAKKEEKALQKEVLDSHDKVMGDDEKAMINKMKLDTLIQKADSLKIDQQTAKALSAKIVYADDAMSDWMKNLNLDNSGKNHDDIMKYWRSQHTQVKQIDSLLVSATTEADVFIKKIIKK</sequence>
<dbReference type="PROSITE" id="PS51257">
    <property type="entry name" value="PROKAR_LIPOPROTEIN"/>
    <property type="match status" value="1"/>
</dbReference>
<dbReference type="OrthoDB" id="1436925at2"/>
<proteinExistence type="predicted"/>
<evidence type="ECO:0000313" key="3">
    <source>
        <dbReference type="Proteomes" id="UP000268007"/>
    </source>
</evidence>
<keyword evidence="1" id="KW-0732">Signal</keyword>
<dbReference type="Proteomes" id="UP000268007">
    <property type="component" value="Unassembled WGS sequence"/>
</dbReference>
<evidence type="ECO:0000313" key="2">
    <source>
        <dbReference type="EMBL" id="RKR83246.1"/>
    </source>
</evidence>
<name>A0A495J2N7_9SPHI</name>
<feature type="chain" id="PRO_5019744157" description="Lipoprotein" evidence="1">
    <location>
        <begin position="21"/>
        <end position="137"/>
    </location>
</feature>
<keyword evidence="3" id="KW-1185">Reference proteome</keyword>
<feature type="signal peptide" evidence="1">
    <location>
        <begin position="1"/>
        <end position="20"/>
    </location>
</feature>
<comment type="caution">
    <text evidence="2">The sequence shown here is derived from an EMBL/GenBank/DDBJ whole genome shotgun (WGS) entry which is preliminary data.</text>
</comment>
<accession>A0A495J2N7</accession>
<reference evidence="2 3" key="1">
    <citation type="submission" date="2018-10" db="EMBL/GenBank/DDBJ databases">
        <title>Genomic Encyclopedia of Archaeal and Bacterial Type Strains, Phase II (KMG-II): from individual species to whole genera.</title>
        <authorList>
            <person name="Goeker M."/>
        </authorList>
    </citation>
    <scope>NUCLEOTIDE SEQUENCE [LARGE SCALE GENOMIC DNA]</scope>
    <source>
        <strain evidence="2 3">DSM 18602</strain>
    </source>
</reference>
<organism evidence="2 3">
    <name type="scientific">Mucilaginibacter gracilis</name>
    <dbReference type="NCBI Taxonomy" id="423350"/>
    <lineage>
        <taxon>Bacteria</taxon>
        <taxon>Pseudomonadati</taxon>
        <taxon>Bacteroidota</taxon>
        <taxon>Sphingobacteriia</taxon>
        <taxon>Sphingobacteriales</taxon>
        <taxon>Sphingobacteriaceae</taxon>
        <taxon>Mucilaginibacter</taxon>
    </lineage>
</organism>
<protein>
    <recommendedName>
        <fullName evidence="4">Lipoprotein</fullName>
    </recommendedName>
</protein>
<evidence type="ECO:0000256" key="1">
    <source>
        <dbReference type="SAM" id="SignalP"/>
    </source>
</evidence>
<dbReference type="RefSeq" id="WP_121198765.1">
    <property type="nucleotide sequence ID" value="NZ_RBKU01000001.1"/>
</dbReference>
<dbReference type="EMBL" id="RBKU01000001">
    <property type="protein sequence ID" value="RKR83246.1"/>
    <property type="molecule type" value="Genomic_DNA"/>
</dbReference>
<dbReference type="AlphaFoldDB" id="A0A495J2N7"/>
<evidence type="ECO:0008006" key="4">
    <source>
        <dbReference type="Google" id="ProtNLM"/>
    </source>
</evidence>